<organism evidence="1">
    <name type="scientific">Lepeophtheirus salmonis</name>
    <name type="common">Salmon louse</name>
    <name type="synonym">Caligus salmonis</name>
    <dbReference type="NCBI Taxonomy" id="72036"/>
    <lineage>
        <taxon>Eukaryota</taxon>
        <taxon>Metazoa</taxon>
        <taxon>Ecdysozoa</taxon>
        <taxon>Arthropoda</taxon>
        <taxon>Crustacea</taxon>
        <taxon>Multicrustacea</taxon>
        <taxon>Hexanauplia</taxon>
        <taxon>Copepoda</taxon>
        <taxon>Siphonostomatoida</taxon>
        <taxon>Caligidae</taxon>
        <taxon>Lepeophtheirus</taxon>
    </lineage>
</organism>
<sequence>MSSTNTENIIKKLKENWFSSFGYPRIITTLLDLRTIVKSGMNVSPAELVFGEEICSTRALLLNDIEIKSKFNTLHNLKNDSYTHN</sequence>
<dbReference type="AlphaFoldDB" id="A0A0K2TL44"/>
<reference evidence="1" key="1">
    <citation type="submission" date="2014-05" db="EMBL/GenBank/DDBJ databases">
        <authorList>
            <person name="Chronopoulou M."/>
        </authorList>
    </citation>
    <scope>NUCLEOTIDE SEQUENCE</scope>
    <source>
        <tissue evidence="1">Whole organism</tissue>
    </source>
</reference>
<accession>A0A0K2TL44</accession>
<proteinExistence type="predicted"/>
<name>A0A0K2TL44_LEPSM</name>
<evidence type="ECO:0000313" key="1">
    <source>
        <dbReference type="EMBL" id="CDW26644.1"/>
    </source>
</evidence>
<protein>
    <submittedName>
        <fullName evidence="1">Putative LOC100813409 [Glycine max]</fullName>
    </submittedName>
</protein>
<dbReference type="EMBL" id="HACA01009283">
    <property type="protein sequence ID" value="CDW26644.1"/>
    <property type="molecule type" value="Transcribed_RNA"/>
</dbReference>